<reference evidence="3" key="1">
    <citation type="journal article" date="2019" name="Int. J. Syst. Evol. Microbiol.">
        <title>The Global Catalogue of Microorganisms (GCM) 10K type strain sequencing project: providing services to taxonomists for standard genome sequencing and annotation.</title>
        <authorList>
            <consortium name="The Broad Institute Genomics Platform"/>
            <consortium name="The Broad Institute Genome Sequencing Center for Infectious Disease"/>
            <person name="Wu L."/>
            <person name="Ma J."/>
        </authorList>
    </citation>
    <scope>NUCLEOTIDE SEQUENCE [LARGE SCALE GENOMIC DNA]</scope>
    <source>
        <strain evidence="3">CGMCC 1.13574</strain>
    </source>
</reference>
<proteinExistence type="predicted"/>
<evidence type="ECO:0000313" key="3">
    <source>
        <dbReference type="Proteomes" id="UP001597343"/>
    </source>
</evidence>
<keyword evidence="3" id="KW-1185">Reference proteome</keyword>
<dbReference type="Proteomes" id="UP001597343">
    <property type="component" value="Unassembled WGS sequence"/>
</dbReference>
<evidence type="ECO:0000259" key="1">
    <source>
        <dbReference type="Pfam" id="PF14213"/>
    </source>
</evidence>
<organism evidence="2 3">
    <name type="scientific">Tumebacillus lipolyticus</name>
    <dbReference type="NCBI Taxonomy" id="1280370"/>
    <lineage>
        <taxon>Bacteria</taxon>
        <taxon>Bacillati</taxon>
        <taxon>Bacillota</taxon>
        <taxon>Bacilli</taxon>
        <taxon>Bacillales</taxon>
        <taxon>Alicyclobacillaceae</taxon>
        <taxon>Tumebacillus</taxon>
    </lineage>
</organism>
<feature type="domain" description="DUF4325" evidence="1">
    <location>
        <begin position="17"/>
        <end position="78"/>
    </location>
</feature>
<dbReference type="EMBL" id="JBHUIO010000026">
    <property type="protein sequence ID" value="MFD2172444.1"/>
    <property type="molecule type" value="Genomic_DNA"/>
</dbReference>
<evidence type="ECO:0000313" key="2">
    <source>
        <dbReference type="EMBL" id="MFD2172444.1"/>
    </source>
</evidence>
<gene>
    <name evidence="2" type="ORF">ACFSOY_21090</name>
</gene>
<accession>A0ABW5A3C5</accession>
<dbReference type="InterPro" id="IPR025474">
    <property type="entry name" value="DUF4325"/>
</dbReference>
<name>A0ABW5A3C5_9BACL</name>
<sequence length="100" mass="11530">MVIRVLDHVERCYSNDDGQMIYELIRPHLANGNRVTVSFLGVDSVPSSFVNSAFIELLSEFEFDTIKKLLQFADSTKQINSMIKSRFDFEVNERKNLVLV</sequence>
<protein>
    <submittedName>
        <fullName evidence="2">STAS-like domain-containing protein</fullName>
    </submittedName>
</protein>
<dbReference type="RefSeq" id="WP_386049829.1">
    <property type="nucleotide sequence ID" value="NZ_JBHUIO010000026.1"/>
</dbReference>
<dbReference type="Pfam" id="PF14213">
    <property type="entry name" value="DUF4325"/>
    <property type="match status" value="1"/>
</dbReference>
<comment type="caution">
    <text evidence="2">The sequence shown here is derived from an EMBL/GenBank/DDBJ whole genome shotgun (WGS) entry which is preliminary data.</text>
</comment>